<gene>
    <name evidence="2" type="ORF">PISMIDRAFT_114569</name>
</gene>
<reference evidence="3" key="2">
    <citation type="submission" date="2015-01" db="EMBL/GenBank/DDBJ databases">
        <title>Evolutionary Origins and Diversification of the Mycorrhizal Mutualists.</title>
        <authorList>
            <consortium name="DOE Joint Genome Institute"/>
            <consortium name="Mycorrhizal Genomics Consortium"/>
            <person name="Kohler A."/>
            <person name="Kuo A."/>
            <person name="Nagy L.G."/>
            <person name="Floudas D."/>
            <person name="Copeland A."/>
            <person name="Barry K.W."/>
            <person name="Cichocki N."/>
            <person name="Veneault-Fourrey C."/>
            <person name="LaButti K."/>
            <person name="Lindquist E.A."/>
            <person name="Lipzen A."/>
            <person name="Lundell T."/>
            <person name="Morin E."/>
            <person name="Murat C."/>
            <person name="Riley R."/>
            <person name="Ohm R."/>
            <person name="Sun H."/>
            <person name="Tunlid A."/>
            <person name="Henrissat B."/>
            <person name="Grigoriev I.V."/>
            <person name="Hibbett D.S."/>
            <person name="Martin F."/>
        </authorList>
    </citation>
    <scope>NUCLEOTIDE SEQUENCE [LARGE SCALE GENOMIC DNA]</scope>
    <source>
        <strain evidence="3">441</strain>
    </source>
</reference>
<organism evidence="2 3">
    <name type="scientific">Pisolithus microcarpus 441</name>
    <dbReference type="NCBI Taxonomy" id="765257"/>
    <lineage>
        <taxon>Eukaryota</taxon>
        <taxon>Fungi</taxon>
        <taxon>Dikarya</taxon>
        <taxon>Basidiomycota</taxon>
        <taxon>Agaricomycotina</taxon>
        <taxon>Agaricomycetes</taxon>
        <taxon>Agaricomycetidae</taxon>
        <taxon>Boletales</taxon>
        <taxon>Sclerodermatineae</taxon>
        <taxon>Pisolithaceae</taxon>
        <taxon>Pisolithus</taxon>
    </lineage>
</organism>
<reference evidence="2 3" key="1">
    <citation type="submission" date="2014-04" db="EMBL/GenBank/DDBJ databases">
        <authorList>
            <consortium name="DOE Joint Genome Institute"/>
            <person name="Kuo A."/>
            <person name="Kohler A."/>
            <person name="Costa M.D."/>
            <person name="Nagy L.G."/>
            <person name="Floudas D."/>
            <person name="Copeland A."/>
            <person name="Barry K.W."/>
            <person name="Cichocki N."/>
            <person name="Veneault-Fourrey C."/>
            <person name="LaButti K."/>
            <person name="Lindquist E.A."/>
            <person name="Lipzen A."/>
            <person name="Lundell T."/>
            <person name="Morin E."/>
            <person name="Murat C."/>
            <person name="Sun H."/>
            <person name="Tunlid A."/>
            <person name="Henrissat B."/>
            <person name="Grigoriev I.V."/>
            <person name="Hibbett D.S."/>
            <person name="Martin F."/>
            <person name="Nordberg H.P."/>
            <person name="Cantor M.N."/>
            <person name="Hua S.X."/>
        </authorList>
    </citation>
    <scope>NUCLEOTIDE SEQUENCE [LARGE SCALE GENOMIC DNA]</scope>
    <source>
        <strain evidence="2 3">441</strain>
    </source>
</reference>
<sequence>NAEDIVAAHQQCNHAARLPNNSQLNAIQEWQSSTLYQVPQAQSMTSLPSGMSQLLGAVNPPVPPVGPAIVKAEPWQIHFYKPVVQDILKHVKQFSHCDVASINAFLLCPHFNTKAVEYMEEAISKRLSCGLSVSNGWWPHYMNDISKLLWEDLSNWHLSLRKKAHMYMTQCYNWDPQNHHKVNSGIAKDLGDHGVFLRDGVDEYGHMNNFAHPALTSLIIDFFYTGSSSLSQLFPEVFRAEVLRVTVAIPATAVMFT</sequence>
<evidence type="ECO:0000313" key="2">
    <source>
        <dbReference type="EMBL" id="KIK15828.1"/>
    </source>
</evidence>
<feature type="non-terminal residue" evidence="2">
    <location>
        <position position="257"/>
    </location>
</feature>
<evidence type="ECO:0000313" key="3">
    <source>
        <dbReference type="Proteomes" id="UP000054018"/>
    </source>
</evidence>
<dbReference type="AlphaFoldDB" id="A0A0C9Z7H0"/>
<feature type="domain" description="DUF6532" evidence="1">
    <location>
        <begin position="116"/>
        <end position="254"/>
    </location>
</feature>
<evidence type="ECO:0000259" key="1">
    <source>
        <dbReference type="Pfam" id="PF20149"/>
    </source>
</evidence>
<dbReference type="STRING" id="765257.A0A0C9Z7H0"/>
<dbReference type="EMBL" id="KN833876">
    <property type="protein sequence ID" value="KIK15828.1"/>
    <property type="molecule type" value="Genomic_DNA"/>
</dbReference>
<dbReference type="HOGENOM" id="CLU_060373_0_0_1"/>
<name>A0A0C9Z7H0_9AGAM</name>
<keyword evidence="3" id="KW-1185">Reference proteome</keyword>
<accession>A0A0C9Z7H0</accession>
<dbReference type="Proteomes" id="UP000054018">
    <property type="component" value="Unassembled WGS sequence"/>
</dbReference>
<proteinExistence type="predicted"/>
<protein>
    <recommendedName>
        <fullName evidence="1">DUF6532 domain-containing protein</fullName>
    </recommendedName>
</protein>
<dbReference type="Pfam" id="PF20149">
    <property type="entry name" value="DUF6532"/>
    <property type="match status" value="1"/>
</dbReference>
<dbReference type="InterPro" id="IPR045341">
    <property type="entry name" value="DUF6532"/>
</dbReference>
<dbReference type="OrthoDB" id="2662476at2759"/>